<feature type="compositionally biased region" description="Basic and acidic residues" evidence="1">
    <location>
        <begin position="163"/>
        <end position="184"/>
    </location>
</feature>
<evidence type="ECO:0000313" key="3">
    <source>
        <dbReference type="Proteomes" id="UP000296049"/>
    </source>
</evidence>
<organism evidence="2 3">
    <name type="scientific">Anas platyrhynchos</name>
    <name type="common">Mallard</name>
    <name type="synonym">Anas boschas</name>
    <dbReference type="NCBI Taxonomy" id="8839"/>
    <lineage>
        <taxon>Eukaryota</taxon>
        <taxon>Metazoa</taxon>
        <taxon>Chordata</taxon>
        <taxon>Craniata</taxon>
        <taxon>Vertebrata</taxon>
        <taxon>Euteleostomi</taxon>
        <taxon>Archelosauria</taxon>
        <taxon>Archosauria</taxon>
        <taxon>Dinosauria</taxon>
        <taxon>Saurischia</taxon>
        <taxon>Theropoda</taxon>
        <taxon>Coelurosauria</taxon>
        <taxon>Aves</taxon>
        <taxon>Neognathae</taxon>
        <taxon>Galloanserae</taxon>
        <taxon>Anseriformes</taxon>
        <taxon>Anatidae</taxon>
        <taxon>Anatinae</taxon>
        <taxon>Anas</taxon>
    </lineage>
</organism>
<reference evidence="3" key="1">
    <citation type="journal article" date="2013" name="Nat. Genet.">
        <title>The duck genome and transcriptome provide insight into an avian influenza virus reservoir species.</title>
        <authorList>
            <person name="Huang Y."/>
            <person name="Li Y."/>
            <person name="Burt D.W."/>
            <person name="Chen H."/>
            <person name="Zhang Y."/>
            <person name="Qian W."/>
            <person name="Kim H."/>
            <person name="Gan S."/>
            <person name="Zhao Y."/>
            <person name="Li J."/>
            <person name="Yi K."/>
            <person name="Feng H."/>
            <person name="Zhu P."/>
            <person name="Li B."/>
            <person name="Liu Q."/>
            <person name="Fairley S."/>
            <person name="Magor K.E."/>
            <person name="Du Z."/>
            <person name="Hu X."/>
            <person name="Goodman L."/>
            <person name="Tafer H."/>
            <person name="Vignal A."/>
            <person name="Lee T."/>
            <person name="Kim K.W."/>
            <person name="Sheng Z."/>
            <person name="An Y."/>
            <person name="Searle S."/>
            <person name="Herrero J."/>
            <person name="Groenen M.A."/>
            <person name="Crooijmans R.P."/>
            <person name="Faraut T."/>
            <person name="Cai Q."/>
            <person name="Webster R.G."/>
            <person name="Aldridge J.R."/>
            <person name="Warren W.C."/>
            <person name="Bartschat S."/>
            <person name="Kehr S."/>
            <person name="Marz M."/>
            <person name="Stadler P.F."/>
            <person name="Smith J."/>
            <person name="Kraus R.H."/>
            <person name="Zhao Y."/>
            <person name="Ren L."/>
            <person name="Fei J."/>
            <person name="Morisson M."/>
            <person name="Kaiser P."/>
            <person name="Griffin D.K."/>
            <person name="Rao M."/>
            <person name="Pitel F."/>
            <person name="Wang J."/>
            <person name="Li N."/>
        </authorList>
    </citation>
    <scope>NUCLEOTIDE SEQUENCE [LARGE SCALE GENOMIC DNA]</scope>
</reference>
<sequence>MKRKRGAEDTKEITRRAKPRSTSDIAQCAAACCVGDKDKRPVCIRPPNLQHDATSHLRHHMPASPGGVSASPGITSQRLQPSNVWAMKCICCASETETCTDARRPCKEKPGRDYLHAGGNSAPHPPNNSAGRHLSPALQDDQSSPVLAAHKFTSGDNVLCSEDENHSDTEPPDKDAVRCRHTDNQPHVPSCSLQLQSLLQPHSANKEQSKPGHYRPG</sequence>
<evidence type="ECO:0000256" key="1">
    <source>
        <dbReference type="SAM" id="MobiDB-lite"/>
    </source>
</evidence>
<protein>
    <submittedName>
        <fullName evidence="2">Uncharacterized protein</fullName>
    </submittedName>
</protein>
<dbReference type="AlphaFoldDB" id="R0LAH2"/>
<feature type="compositionally biased region" description="Basic and acidic residues" evidence="1">
    <location>
        <begin position="1"/>
        <end position="15"/>
    </location>
</feature>
<gene>
    <name evidence="2" type="ORF">Anapl_14517</name>
</gene>
<accession>R0LAH2</accession>
<feature type="region of interest" description="Disordered" evidence="1">
    <location>
        <begin position="1"/>
        <end position="24"/>
    </location>
</feature>
<dbReference type="EMBL" id="KB742933">
    <property type="protein sequence ID" value="EOB02684.1"/>
    <property type="molecule type" value="Genomic_DNA"/>
</dbReference>
<feature type="region of interest" description="Disordered" evidence="1">
    <location>
        <begin position="113"/>
        <end position="189"/>
    </location>
</feature>
<dbReference type="Proteomes" id="UP000296049">
    <property type="component" value="Unassembled WGS sequence"/>
</dbReference>
<name>R0LAH2_ANAPL</name>
<feature type="region of interest" description="Disordered" evidence="1">
    <location>
        <begin position="57"/>
        <end position="76"/>
    </location>
</feature>
<proteinExistence type="predicted"/>
<keyword evidence="3" id="KW-1185">Reference proteome</keyword>
<evidence type="ECO:0000313" key="2">
    <source>
        <dbReference type="EMBL" id="EOB02684.1"/>
    </source>
</evidence>